<proteinExistence type="predicted"/>
<accession>A0AA90H1N5</accession>
<dbReference type="EMBL" id="JABXJJ020000009">
    <property type="protein sequence ID" value="MDI5969368.1"/>
    <property type="molecule type" value="Genomic_DNA"/>
</dbReference>
<comment type="caution">
    <text evidence="2">The sequence shown here is derived from an EMBL/GenBank/DDBJ whole genome shotgun (WGS) entry which is preliminary data.</text>
</comment>
<feature type="compositionally biased region" description="Low complexity" evidence="1">
    <location>
        <begin position="26"/>
        <end position="35"/>
    </location>
</feature>
<dbReference type="AlphaFoldDB" id="A0AA90H1N5"/>
<organism evidence="2">
    <name type="scientific">Streptantibioticus silvisoli</name>
    <dbReference type="NCBI Taxonomy" id="2705255"/>
    <lineage>
        <taxon>Bacteria</taxon>
        <taxon>Bacillati</taxon>
        <taxon>Actinomycetota</taxon>
        <taxon>Actinomycetes</taxon>
        <taxon>Kitasatosporales</taxon>
        <taxon>Streptomycetaceae</taxon>
        <taxon>Streptantibioticus</taxon>
    </lineage>
</organism>
<reference evidence="2" key="1">
    <citation type="submission" date="2023-05" db="EMBL/GenBank/DDBJ databases">
        <title>Streptantibioticus silvisoli sp. nov., acidotolerant actinomycetes 1 from pine litter.</title>
        <authorList>
            <person name="Swiecimska M."/>
            <person name="Golinska P."/>
            <person name="Sangal V."/>
            <person name="Wachnowicz B."/>
            <person name="Goodfellow M."/>
        </authorList>
    </citation>
    <scope>NUCLEOTIDE SEQUENCE</scope>
    <source>
        <strain evidence="2">SL13</strain>
    </source>
</reference>
<sequence>MDILPDPSAAPPVDEPAAGGVPTLNPTAATAPAGASAGALRQVRVAAEVLREQLVRPGGYHRARAAGIAERLMGLRPGAAQDEALNAWGDLYAKASETLHGAGAEEGRPARLYAALLAAARELLVPLPARAARVLQLTAHQRPGQAQALEIAGWADPRATAYFLRSEPAPVWLQVLADHAPHLLDADPGAGGHWSAAPFLTHVATVVPAAARAWMTGRAEAIASAGRHAADAVLLLAARPGSVVPAAQVRAVLRSAGTVRGPADATAAGGTARLAAGWARSVPPPDRDGD</sequence>
<dbReference type="RefSeq" id="WP_271316495.1">
    <property type="nucleotide sequence ID" value="NZ_JABXJJ020000009.1"/>
</dbReference>
<evidence type="ECO:0000313" key="2">
    <source>
        <dbReference type="EMBL" id="MDI5969368.1"/>
    </source>
</evidence>
<protein>
    <submittedName>
        <fullName evidence="2">Uncharacterized protein</fullName>
    </submittedName>
</protein>
<evidence type="ECO:0000256" key="1">
    <source>
        <dbReference type="SAM" id="MobiDB-lite"/>
    </source>
</evidence>
<feature type="region of interest" description="Disordered" evidence="1">
    <location>
        <begin position="1"/>
        <end position="35"/>
    </location>
</feature>
<gene>
    <name evidence="2" type="ORF">POF50_008410</name>
</gene>
<name>A0AA90H1N5_9ACTN</name>